<sequence>MNKMQFPCNVALHIDSHPNLVNFIKLYIGISFFLHHHKVIGVPK</sequence>
<proteinExistence type="predicted"/>
<dbReference type="AlphaFoldDB" id="A0A0K2TUE3"/>
<reference evidence="1" key="1">
    <citation type="submission" date="2014-05" db="EMBL/GenBank/DDBJ databases">
        <authorList>
            <person name="Chronopoulou M."/>
        </authorList>
    </citation>
    <scope>NUCLEOTIDE SEQUENCE</scope>
    <source>
        <tissue evidence="1">Whole organism</tissue>
    </source>
</reference>
<organism evidence="1">
    <name type="scientific">Lepeophtheirus salmonis</name>
    <name type="common">Salmon louse</name>
    <name type="synonym">Caligus salmonis</name>
    <dbReference type="NCBI Taxonomy" id="72036"/>
    <lineage>
        <taxon>Eukaryota</taxon>
        <taxon>Metazoa</taxon>
        <taxon>Ecdysozoa</taxon>
        <taxon>Arthropoda</taxon>
        <taxon>Crustacea</taxon>
        <taxon>Multicrustacea</taxon>
        <taxon>Hexanauplia</taxon>
        <taxon>Copepoda</taxon>
        <taxon>Siphonostomatoida</taxon>
        <taxon>Caligidae</taxon>
        <taxon>Lepeophtheirus</taxon>
    </lineage>
</organism>
<evidence type="ECO:0000313" key="1">
    <source>
        <dbReference type="EMBL" id="CDW29287.1"/>
    </source>
</evidence>
<name>A0A0K2TUE3_LEPSM</name>
<dbReference type="EMBL" id="HACA01011926">
    <property type="protein sequence ID" value="CDW29287.1"/>
    <property type="molecule type" value="Transcribed_RNA"/>
</dbReference>
<accession>A0A0K2TUE3</accession>
<protein>
    <submittedName>
        <fullName evidence="1">Uncharacterized protein</fullName>
    </submittedName>
</protein>